<accession>A0ABS4DGU3</accession>
<evidence type="ECO:0000313" key="11">
    <source>
        <dbReference type="Proteomes" id="UP001193081"/>
    </source>
</evidence>
<evidence type="ECO:0000313" key="10">
    <source>
        <dbReference type="EMBL" id="MBP1468666.1"/>
    </source>
</evidence>
<dbReference type="InterPro" id="IPR050203">
    <property type="entry name" value="Trp-tRNA_synthetase"/>
</dbReference>
<dbReference type="SUPFAM" id="SSF52374">
    <property type="entry name" value="Nucleotidylyl transferase"/>
    <property type="match status" value="1"/>
</dbReference>
<protein>
    <recommendedName>
        <fullName evidence="8">Tryptophan--tRNA ligase</fullName>
        <ecNumber evidence="8">6.1.1.2</ecNumber>
    </recommendedName>
    <alternativeName>
        <fullName evidence="8">Tryptophanyl-tRNA synthetase</fullName>
        <shortName evidence="8">TrpRS</shortName>
    </alternativeName>
</protein>
<dbReference type="EMBL" id="SIJK02000084">
    <property type="protein sequence ID" value="MBP1468666.1"/>
    <property type="molecule type" value="Genomic_DNA"/>
</dbReference>
<dbReference type="NCBIfam" id="TIGR00233">
    <property type="entry name" value="trpS"/>
    <property type="match status" value="1"/>
</dbReference>
<feature type="binding site" evidence="8">
    <location>
        <begin position="12"/>
        <end position="14"/>
    </location>
    <ligand>
        <name>ATP</name>
        <dbReference type="ChEBI" id="CHEBI:30616"/>
    </ligand>
</feature>
<dbReference type="PANTHER" id="PTHR43766:SF1">
    <property type="entry name" value="TRYPTOPHAN--TRNA LIGASE, MITOCHONDRIAL"/>
    <property type="match status" value="1"/>
</dbReference>
<dbReference type="Gene3D" id="3.40.50.620">
    <property type="entry name" value="HUPs"/>
    <property type="match status" value="1"/>
</dbReference>
<keyword evidence="4 8" id="KW-0067">ATP-binding</keyword>
<keyword evidence="11" id="KW-1185">Reference proteome</keyword>
<dbReference type="Pfam" id="PF00579">
    <property type="entry name" value="tRNA-synt_1b"/>
    <property type="match status" value="1"/>
</dbReference>
<reference evidence="10 11" key="1">
    <citation type="submission" date="2021-03" db="EMBL/GenBank/DDBJ databases">
        <authorList>
            <person name="Grouzdev D.S."/>
        </authorList>
    </citation>
    <scope>NUCLEOTIDE SEQUENCE [LARGE SCALE GENOMIC DNA]</scope>
    <source>
        <strain evidence="10 11">M50-1</strain>
    </source>
</reference>
<organism evidence="10 11">
    <name type="scientific">Candidatus Chloroploca mongolica</name>
    <dbReference type="NCBI Taxonomy" id="2528176"/>
    <lineage>
        <taxon>Bacteria</taxon>
        <taxon>Bacillati</taxon>
        <taxon>Chloroflexota</taxon>
        <taxon>Chloroflexia</taxon>
        <taxon>Chloroflexales</taxon>
        <taxon>Chloroflexineae</taxon>
        <taxon>Oscillochloridaceae</taxon>
        <taxon>Candidatus Chloroploca</taxon>
    </lineage>
</organism>
<keyword evidence="8" id="KW-0963">Cytoplasm</keyword>
<comment type="caution">
    <text evidence="10">The sequence shown here is derived from an EMBL/GenBank/DDBJ whole genome shotgun (WGS) entry which is preliminary data.</text>
</comment>
<evidence type="ECO:0000256" key="5">
    <source>
        <dbReference type="ARBA" id="ARBA00022917"/>
    </source>
</evidence>
<dbReference type="Proteomes" id="UP001193081">
    <property type="component" value="Unassembled WGS sequence"/>
</dbReference>
<dbReference type="PANTHER" id="PTHR43766">
    <property type="entry name" value="TRYPTOPHAN--TRNA LIGASE, MITOCHONDRIAL"/>
    <property type="match status" value="1"/>
</dbReference>
<evidence type="ECO:0000256" key="3">
    <source>
        <dbReference type="ARBA" id="ARBA00022741"/>
    </source>
</evidence>
<keyword evidence="3 8" id="KW-0547">Nucleotide-binding</keyword>
<feature type="binding site" evidence="8">
    <location>
        <position position="135"/>
    </location>
    <ligand>
        <name>L-tryptophan</name>
        <dbReference type="ChEBI" id="CHEBI:57912"/>
    </ligand>
</feature>
<dbReference type="PROSITE" id="PS00178">
    <property type="entry name" value="AA_TRNA_LIGASE_I"/>
    <property type="match status" value="1"/>
</dbReference>
<dbReference type="InterPro" id="IPR002305">
    <property type="entry name" value="aa-tRNA-synth_Ic"/>
</dbReference>
<dbReference type="InterPro" id="IPR002306">
    <property type="entry name" value="Trp-tRNA-ligase"/>
</dbReference>
<keyword evidence="6 8" id="KW-0030">Aminoacyl-tRNA synthetase</keyword>
<gene>
    <name evidence="8 10" type="primary">trpS</name>
    <name evidence="10" type="ORF">EYB53_023330</name>
</gene>
<evidence type="ECO:0000256" key="4">
    <source>
        <dbReference type="ARBA" id="ARBA00022840"/>
    </source>
</evidence>
<feature type="binding site" evidence="8">
    <location>
        <begin position="20"/>
        <end position="21"/>
    </location>
    <ligand>
        <name>ATP</name>
        <dbReference type="ChEBI" id="CHEBI:30616"/>
    </ligand>
</feature>
<evidence type="ECO:0000256" key="2">
    <source>
        <dbReference type="ARBA" id="ARBA00022598"/>
    </source>
</evidence>
<feature type="binding site" evidence="8">
    <location>
        <begin position="195"/>
        <end position="199"/>
    </location>
    <ligand>
        <name>ATP</name>
        <dbReference type="ChEBI" id="CHEBI:30616"/>
    </ligand>
</feature>
<comment type="subunit">
    <text evidence="8">Homodimer.</text>
</comment>
<dbReference type="Gene3D" id="1.10.240.10">
    <property type="entry name" value="Tyrosyl-Transfer RNA Synthetase"/>
    <property type="match status" value="1"/>
</dbReference>
<dbReference type="HAMAP" id="MF_00140_B">
    <property type="entry name" value="Trp_tRNA_synth_B"/>
    <property type="match status" value="1"/>
</dbReference>
<evidence type="ECO:0000256" key="1">
    <source>
        <dbReference type="ARBA" id="ARBA00005594"/>
    </source>
</evidence>
<proteinExistence type="inferred from homology"/>
<comment type="subcellular location">
    <subcellularLocation>
        <location evidence="8">Cytoplasm</location>
    </subcellularLocation>
</comment>
<evidence type="ECO:0000256" key="9">
    <source>
        <dbReference type="RuleBase" id="RU363036"/>
    </source>
</evidence>
<comment type="catalytic activity">
    <reaction evidence="7 8">
        <text>tRNA(Trp) + L-tryptophan + ATP = L-tryptophyl-tRNA(Trp) + AMP + diphosphate + H(+)</text>
        <dbReference type="Rhea" id="RHEA:24080"/>
        <dbReference type="Rhea" id="RHEA-COMP:9671"/>
        <dbReference type="Rhea" id="RHEA-COMP:9705"/>
        <dbReference type="ChEBI" id="CHEBI:15378"/>
        <dbReference type="ChEBI" id="CHEBI:30616"/>
        <dbReference type="ChEBI" id="CHEBI:33019"/>
        <dbReference type="ChEBI" id="CHEBI:57912"/>
        <dbReference type="ChEBI" id="CHEBI:78442"/>
        <dbReference type="ChEBI" id="CHEBI:78535"/>
        <dbReference type="ChEBI" id="CHEBI:456215"/>
        <dbReference type="EC" id="6.1.1.2"/>
    </reaction>
</comment>
<sequence>MSPKPRVFSGIQPSGMLHLGNYLGAIQQWVAGQGEKTNFICIVDLHAITVPQEPAALRRQTRELAALLIAAGIDPQQTTLFVQSHVRAHAECCWILNCVTPLGWLERMTQYKMKAQKQESVLAGLLDYPVLQAADILLYDTHEVPVGEDQKQHIELTRDIAQRFNYLYGETFVVPEPVIRETGARIMALNDPTAKMSKSDFTRGHAIRITDEPDEIRWVVKRAVTDPGRDITFSNDPTRAGVNNLLQIYELATGQSRPAIEAHFTGKGYGALKNDVAEAVIEVLRPIRERYYHLIDDPAELDRILVIGAEQARAVAEPKVRLVMERVGFVLAT</sequence>
<comment type="similarity">
    <text evidence="1 8 9">Belongs to the class-I aminoacyl-tRNA synthetase family.</text>
</comment>
<evidence type="ECO:0000256" key="6">
    <source>
        <dbReference type="ARBA" id="ARBA00023146"/>
    </source>
</evidence>
<feature type="binding site" evidence="8">
    <location>
        <begin position="147"/>
        <end position="149"/>
    </location>
    <ligand>
        <name>ATP</name>
        <dbReference type="ChEBI" id="CHEBI:30616"/>
    </ligand>
</feature>
<evidence type="ECO:0000256" key="8">
    <source>
        <dbReference type="HAMAP-Rule" id="MF_00140"/>
    </source>
</evidence>
<dbReference type="InterPro" id="IPR001412">
    <property type="entry name" value="aa-tRNA-synth_I_CS"/>
</dbReference>
<dbReference type="InterPro" id="IPR014729">
    <property type="entry name" value="Rossmann-like_a/b/a_fold"/>
</dbReference>
<feature type="binding site" evidence="8">
    <location>
        <position position="186"/>
    </location>
    <ligand>
        <name>ATP</name>
        <dbReference type="ChEBI" id="CHEBI:30616"/>
    </ligand>
</feature>
<dbReference type="InterPro" id="IPR024109">
    <property type="entry name" value="Trp-tRNA-ligase_bac-type"/>
</dbReference>
<feature type="short sequence motif" description="'HIGH' region" evidence="8">
    <location>
        <begin position="13"/>
        <end position="21"/>
    </location>
</feature>
<keyword evidence="2 8" id="KW-0436">Ligase</keyword>
<name>A0ABS4DGU3_9CHLR</name>
<evidence type="ECO:0000256" key="7">
    <source>
        <dbReference type="ARBA" id="ARBA00049929"/>
    </source>
</evidence>
<dbReference type="GO" id="GO:0004830">
    <property type="term" value="F:tryptophan-tRNA ligase activity"/>
    <property type="evidence" value="ECO:0007669"/>
    <property type="project" value="UniProtKB-EC"/>
</dbReference>
<comment type="function">
    <text evidence="8">Catalyzes the attachment of tryptophan to tRNA(Trp).</text>
</comment>
<dbReference type="EC" id="6.1.1.2" evidence="8"/>
<dbReference type="RefSeq" id="WP_135481641.1">
    <property type="nucleotide sequence ID" value="NZ_SIJK02000084.1"/>
</dbReference>
<feature type="short sequence motif" description="'KMSKS' region" evidence="8">
    <location>
        <begin position="195"/>
        <end position="199"/>
    </location>
</feature>
<dbReference type="PRINTS" id="PR01039">
    <property type="entry name" value="TRNASYNTHTRP"/>
</dbReference>
<dbReference type="CDD" id="cd00806">
    <property type="entry name" value="TrpRS_core"/>
    <property type="match status" value="1"/>
</dbReference>
<keyword evidence="5 8" id="KW-0648">Protein biosynthesis</keyword>